<protein>
    <submittedName>
        <fullName evidence="3">Uncharacterized protein</fullName>
    </submittedName>
</protein>
<dbReference type="AlphaFoldDB" id="D7U399"/>
<organism evidence="3 4">
    <name type="scientific">Vitis vinifera</name>
    <name type="common">Grape</name>
    <dbReference type="NCBI Taxonomy" id="29760"/>
    <lineage>
        <taxon>Eukaryota</taxon>
        <taxon>Viridiplantae</taxon>
        <taxon>Streptophyta</taxon>
        <taxon>Embryophyta</taxon>
        <taxon>Tracheophyta</taxon>
        <taxon>Spermatophyta</taxon>
        <taxon>Magnoliopsida</taxon>
        <taxon>eudicotyledons</taxon>
        <taxon>Gunneridae</taxon>
        <taxon>Pentapetalae</taxon>
        <taxon>rosids</taxon>
        <taxon>Vitales</taxon>
        <taxon>Vitaceae</taxon>
        <taxon>Viteae</taxon>
        <taxon>Vitis</taxon>
    </lineage>
</organism>
<dbReference type="STRING" id="29760.D7U399"/>
<sequence length="71" mass="7945">MKPYKIPKALDKSQLGDVIRQKEQKLDTPVLKNGDNWSVGQRQLVSLGQALLKQTTILVRDEVIASVDIDT</sequence>
<dbReference type="SUPFAM" id="SSF52540">
    <property type="entry name" value="P-loop containing nucleoside triphosphate hydrolases"/>
    <property type="match status" value="1"/>
</dbReference>
<accession>D7U399</accession>
<keyword evidence="2" id="KW-0067">ATP-binding</keyword>
<dbReference type="Proteomes" id="UP000009183">
    <property type="component" value="Chromosome 7"/>
</dbReference>
<gene>
    <name evidence="3" type="ordered locus">VIT_07s0005g04660</name>
</gene>
<name>D7U399_VITVI</name>
<evidence type="ECO:0000313" key="4">
    <source>
        <dbReference type="Proteomes" id="UP000009183"/>
    </source>
</evidence>
<dbReference type="eggNOG" id="KOG0054">
    <property type="taxonomic scope" value="Eukaryota"/>
</dbReference>
<evidence type="ECO:0000256" key="2">
    <source>
        <dbReference type="ARBA" id="ARBA00022840"/>
    </source>
</evidence>
<reference evidence="4" key="1">
    <citation type="journal article" date="2007" name="Nature">
        <title>The grapevine genome sequence suggests ancestral hexaploidization in major angiosperm phyla.</title>
        <authorList>
            <consortium name="The French-Italian Public Consortium for Grapevine Genome Characterization."/>
            <person name="Jaillon O."/>
            <person name="Aury J.-M."/>
            <person name="Noel B."/>
            <person name="Policriti A."/>
            <person name="Clepet C."/>
            <person name="Casagrande A."/>
            <person name="Choisne N."/>
            <person name="Aubourg S."/>
            <person name="Vitulo N."/>
            <person name="Jubin C."/>
            <person name="Vezzi A."/>
            <person name="Legeai F."/>
            <person name="Hugueney P."/>
            <person name="Dasilva C."/>
            <person name="Horner D."/>
            <person name="Mica E."/>
            <person name="Jublot D."/>
            <person name="Poulain J."/>
            <person name="Bruyere C."/>
            <person name="Billault A."/>
            <person name="Segurens B."/>
            <person name="Gouyvenoux M."/>
            <person name="Ugarte E."/>
            <person name="Cattonaro F."/>
            <person name="Anthouard V."/>
            <person name="Vico V."/>
            <person name="Del Fabbro C."/>
            <person name="Alaux M."/>
            <person name="Di Gaspero G."/>
            <person name="Dumas V."/>
            <person name="Felice N."/>
            <person name="Paillard S."/>
            <person name="Juman I."/>
            <person name="Moroldo M."/>
            <person name="Scalabrin S."/>
            <person name="Canaguier A."/>
            <person name="Le Clainche I."/>
            <person name="Malacrida G."/>
            <person name="Durand E."/>
            <person name="Pesole G."/>
            <person name="Laucou V."/>
            <person name="Chatelet P."/>
            <person name="Merdinoglu D."/>
            <person name="Delledonne M."/>
            <person name="Pezzotti M."/>
            <person name="Lecharny A."/>
            <person name="Scarpelli C."/>
            <person name="Artiguenave F."/>
            <person name="Pe M.E."/>
            <person name="Valle G."/>
            <person name="Morgante M."/>
            <person name="Caboche M."/>
            <person name="Adam-Blondon A.-F."/>
            <person name="Weissenbach J."/>
            <person name="Quetier F."/>
            <person name="Wincker P."/>
        </authorList>
    </citation>
    <scope>NUCLEOTIDE SEQUENCE [LARGE SCALE GENOMIC DNA]</scope>
    <source>
        <strain evidence="4">cv. Pinot noir / PN40024</strain>
    </source>
</reference>
<dbReference type="InterPro" id="IPR050173">
    <property type="entry name" value="ABC_transporter_C-like"/>
</dbReference>
<dbReference type="InterPro" id="IPR027417">
    <property type="entry name" value="P-loop_NTPase"/>
</dbReference>
<dbReference type="InParanoid" id="D7U399"/>
<evidence type="ECO:0000256" key="1">
    <source>
        <dbReference type="ARBA" id="ARBA00022741"/>
    </source>
</evidence>
<keyword evidence="1" id="KW-0547">Nucleotide-binding</keyword>
<proteinExistence type="predicted"/>
<dbReference type="EMBL" id="FN596502">
    <property type="protein sequence ID" value="CBI37216.3"/>
    <property type="molecule type" value="Genomic_DNA"/>
</dbReference>
<dbReference type="GO" id="GO:0005524">
    <property type="term" value="F:ATP binding"/>
    <property type="evidence" value="ECO:0007669"/>
    <property type="project" value="UniProtKB-KW"/>
</dbReference>
<evidence type="ECO:0000313" key="3">
    <source>
        <dbReference type="EMBL" id="CBI37216.3"/>
    </source>
</evidence>
<dbReference type="HOGENOM" id="CLU_000604_80_0_1"/>
<keyword evidence="4" id="KW-1185">Reference proteome</keyword>
<dbReference type="PaxDb" id="29760-VIT_07s0005g04660.t01"/>
<dbReference type="PANTHER" id="PTHR24223:SF189">
    <property type="entry name" value="ABC TRANSPORTER C FAMILY MEMBER 5"/>
    <property type="match status" value="1"/>
</dbReference>
<dbReference type="PANTHER" id="PTHR24223">
    <property type="entry name" value="ATP-BINDING CASSETTE SUB-FAMILY C"/>
    <property type="match status" value="1"/>
</dbReference>
<dbReference type="Gene3D" id="3.40.50.300">
    <property type="entry name" value="P-loop containing nucleotide triphosphate hydrolases"/>
    <property type="match status" value="1"/>
</dbReference>